<feature type="region of interest" description="Disordered" evidence="2">
    <location>
        <begin position="1"/>
        <end position="44"/>
    </location>
</feature>
<dbReference type="AlphaFoldDB" id="H1VQP1"/>
<dbReference type="GO" id="GO:0001228">
    <property type="term" value="F:DNA-binding transcription activator activity, RNA polymerase II-specific"/>
    <property type="evidence" value="ECO:0007669"/>
    <property type="project" value="TreeGrafter"/>
</dbReference>
<proteinExistence type="predicted"/>
<organism evidence="3 4">
    <name type="scientific">Colletotrichum higginsianum (strain IMI 349063)</name>
    <name type="common">Crucifer anthracnose fungus</name>
    <dbReference type="NCBI Taxonomy" id="759273"/>
    <lineage>
        <taxon>Eukaryota</taxon>
        <taxon>Fungi</taxon>
        <taxon>Dikarya</taxon>
        <taxon>Ascomycota</taxon>
        <taxon>Pezizomycotina</taxon>
        <taxon>Sordariomycetes</taxon>
        <taxon>Hypocreomycetidae</taxon>
        <taxon>Glomerellales</taxon>
        <taxon>Glomerellaceae</taxon>
        <taxon>Colletotrichum</taxon>
        <taxon>Colletotrichum destructivum species complex</taxon>
    </lineage>
</organism>
<dbReference type="eggNOG" id="ENOG502SJ6A">
    <property type="taxonomic scope" value="Eukaryota"/>
</dbReference>
<dbReference type="GO" id="GO:0008270">
    <property type="term" value="F:zinc ion binding"/>
    <property type="evidence" value="ECO:0007669"/>
    <property type="project" value="InterPro"/>
</dbReference>
<evidence type="ECO:0000313" key="4">
    <source>
        <dbReference type="Proteomes" id="UP000007174"/>
    </source>
</evidence>
<name>H1VQP1_COLHI</name>
<dbReference type="PANTHER" id="PTHR47784:SF5">
    <property type="entry name" value="STEROL UPTAKE CONTROL PROTEIN 2"/>
    <property type="match status" value="1"/>
</dbReference>
<dbReference type="InterPro" id="IPR053157">
    <property type="entry name" value="Sterol_Uptake_Regulator"/>
</dbReference>
<dbReference type="Gene3D" id="4.10.240.10">
    <property type="entry name" value="Zn(2)-C6 fungal-type DNA-binding domain"/>
    <property type="match status" value="1"/>
</dbReference>
<dbReference type="PANTHER" id="PTHR47784">
    <property type="entry name" value="STEROL UPTAKE CONTROL PROTEIN 2"/>
    <property type="match status" value="1"/>
</dbReference>
<dbReference type="Pfam" id="PF11951">
    <property type="entry name" value="Fungal_trans_2"/>
    <property type="match status" value="1"/>
</dbReference>
<accession>H1VQP1</accession>
<evidence type="ECO:0000313" key="3">
    <source>
        <dbReference type="EMBL" id="CCF42547.1"/>
    </source>
</evidence>
<dbReference type="InterPro" id="IPR001138">
    <property type="entry name" value="Zn2Cys6_DnaBD"/>
</dbReference>
<dbReference type="CDD" id="cd00067">
    <property type="entry name" value="GAL4"/>
    <property type="match status" value="1"/>
</dbReference>
<protein>
    <submittedName>
        <fullName evidence="3">C6 zinc finger protein</fullName>
    </submittedName>
</protein>
<dbReference type="EMBL" id="CACQ02005468">
    <property type="protein sequence ID" value="CCF42547.1"/>
    <property type="molecule type" value="Genomic_DNA"/>
</dbReference>
<dbReference type="HOGENOM" id="CLU_024934_5_2_1"/>
<dbReference type="InterPro" id="IPR021858">
    <property type="entry name" value="Fun_TF"/>
</dbReference>
<dbReference type="InterPro" id="IPR036864">
    <property type="entry name" value="Zn2-C6_fun-type_DNA-bd_sf"/>
</dbReference>
<dbReference type="Proteomes" id="UP000007174">
    <property type="component" value="Unassembled WGS sequence"/>
</dbReference>
<sequence>MCSKNGSVPSPDSGCSEYSTPPTPACVPESKERTRTAGRRIPHRKSRAGCKTCKSRKVKVNRSILRSGLENICDEVQPSCSRCERLHICCEYTHLRKPPSPPYEERCKFQDPSPKLEPATPCAPVAGSPGLDLMQLELLHTYINFTSLTFPWSSALRDFWKITVPSLALQHEYLTRAVLCIPALHLAHLRPERRGFYVSLALENHRLASESVRLLLENVSEKNGVPLFLFSALDIIIVLATPQRSSQGVIADGDASFQDLLVILQGMRGLLEMLWDTLAASALAPLLSYGSGRLITQQHSFHPAETDFHPTCNSLDDFQARINTQGMDPDTLMAYNRAIEALWGVIDWRRQHWEEADALIWVYRCLVDFIPLLSLQKQEALVLLAHFAVVLKTCETRWWMQGWAIRIISNAYQQLDDEHKIWVYRPAMDIGWVVPMQ</sequence>
<evidence type="ECO:0000256" key="2">
    <source>
        <dbReference type="SAM" id="MobiDB-lite"/>
    </source>
</evidence>
<keyword evidence="1" id="KW-0539">Nucleus</keyword>
<dbReference type="VEuPathDB" id="FungiDB:CH63R_13780"/>
<dbReference type="STRING" id="759273.H1VQP1"/>
<gene>
    <name evidence="3" type="ORF">CH063_02863</name>
</gene>
<reference evidence="4" key="1">
    <citation type="journal article" date="2012" name="Nat. Genet.">
        <title>Lifestyle transitions in plant pathogenic Colletotrichum fungi deciphered by genome and transcriptome analyses.</title>
        <authorList>
            <person name="O'Connell R.J."/>
            <person name="Thon M.R."/>
            <person name="Hacquard S."/>
            <person name="Amyotte S.G."/>
            <person name="Kleemann J."/>
            <person name="Torres M.F."/>
            <person name="Damm U."/>
            <person name="Buiate E.A."/>
            <person name="Epstein L."/>
            <person name="Alkan N."/>
            <person name="Altmueller J."/>
            <person name="Alvarado-Balderrama L."/>
            <person name="Bauser C.A."/>
            <person name="Becker C."/>
            <person name="Birren B.W."/>
            <person name="Chen Z."/>
            <person name="Choi J."/>
            <person name="Crouch J.A."/>
            <person name="Duvick J.P."/>
            <person name="Farman M.A."/>
            <person name="Gan P."/>
            <person name="Heiman D."/>
            <person name="Henrissat B."/>
            <person name="Howard R.J."/>
            <person name="Kabbage M."/>
            <person name="Koch C."/>
            <person name="Kracher B."/>
            <person name="Kubo Y."/>
            <person name="Law A.D."/>
            <person name="Lebrun M.-H."/>
            <person name="Lee Y.-H."/>
            <person name="Miyara I."/>
            <person name="Moore N."/>
            <person name="Neumann U."/>
            <person name="Nordstroem K."/>
            <person name="Panaccione D.G."/>
            <person name="Panstruga R."/>
            <person name="Place M."/>
            <person name="Proctor R.H."/>
            <person name="Prusky D."/>
            <person name="Rech G."/>
            <person name="Reinhardt R."/>
            <person name="Rollins J.A."/>
            <person name="Rounsley S."/>
            <person name="Schardl C.L."/>
            <person name="Schwartz D.C."/>
            <person name="Shenoy N."/>
            <person name="Shirasu K."/>
            <person name="Sikhakolli U.R."/>
            <person name="Stueber K."/>
            <person name="Sukno S.A."/>
            <person name="Sweigard J.A."/>
            <person name="Takano Y."/>
            <person name="Takahara H."/>
            <person name="Trail F."/>
            <person name="van der Does H.C."/>
            <person name="Voll L.M."/>
            <person name="Will I."/>
            <person name="Young S."/>
            <person name="Zeng Q."/>
            <person name="Zhang J."/>
            <person name="Zhou S."/>
            <person name="Dickman M.B."/>
            <person name="Schulze-Lefert P."/>
            <person name="Ver Loren van Themaat E."/>
            <person name="Ma L.-J."/>
            <person name="Vaillancourt L.J."/>
        </authorList>
    </citation>
    <scope>NUCLEOTIDE SEQUENCE [LARGE SCALE GENOMIC DNA]</scope>
    <source>
        <strain evidence="4">IMI 349063</strain>
    </source>
</reference>
<evidence type="ECO:0000256" key="1">
    <source>
        <dbReference type="ARBA" id="ARBA00023242"/>
    </source>
</evidence>
<feature type="compositionally biased region" description="Polar residues" evidence="2">
    <location>
        <begin position="1"/>
        <end position="10"/>
    </location>
</feature>